<gene>
    <name evidence="2" type="ORF">GJV26_08065</name>
</gene>
<organism evidence="2 3">
    <name type="scientific">Pseudoduganella dura</name>
    <dbReference type="NCBI Taxonomy" id="321982"/>
    <lineage>
        <taxon>Bacteria</taxon>
        <taxon>Pseudomonadati</taxon>
        <taxon>Pseudomonadota</taxon>
        <taxon>Betaproteobacteria</taxon>
        <taxon>Burkholderiales</taxon>
        <taxon>Oxalobacteraceae</taxon>
        <taxon>Telluria group</taxon>
        <taxon>Pseudoduganella</taxon>
    </lineage>
</organism>
<evidence type="ECO:0000256" key="1">
    <source>
        <dbReference type="SAM" id="MobiDB-lite"/>
    </source>
</evidence>
<dbReference type="EMBL" id="WNWM01000002">
    <property type="protein sequence ID" value="MUI12423.1"/>
    <property type="molecule type" value="Genomic_DNA"/>
</dbReference>
<dbReference type="RefSeq" id="WP_155708372.1">
    <property type="nucleotide sequence ID" value="NZ_BMWU01000007.1"/>
</dbReference>
<evidence type="ECO:0000313" key="3">
    <source>
        <dbReference type="Proteomes" id="UP000431684"/>
    </source>
</evidence>
<proteinExistence type="predicted"/>
<accession>A0A6I3XDY3</accession>
<dbReference type="AlphaFoldDB" id="A0A6I3XDY3"/>
<sequence>MIKADAQRQQSRPGDAGIDWGNPAQASRPLREYLAALEHANPVPHHRKEFL</sequence>
<evidence type="ECO:0000313" key="2">
    <source>
        <dbReference type="EMBL" id="MUI12423.1"/>
    </source>
</evidence>
<feature type="region of interest" description="Disordered" evidence="1">
    <location>
        <begin position="1"/>
        <end position="24"/>
    </location>
</feature>
<name>A0A6I3XDY3_9BURK</name>
<reference evidence="2 3" key="1">
    <citation type="submission" date="2019-11" db="EMBL/GenBank/DDBJ databases">
        <title>Draft Genome Sequences of Six Type Strains of the Genus Massilia.</title>
        <authorList>
            <person name="Miess H."/>
            <person name="Frediansyah A."/>
            <person name="Goeker M."/>
            <person name="Gross H."/>
        </authorList>
    </citation>
    <scope>NUCLEOTIDE SEQUENCE [LARGE SCALE GENOMIC DNA]</scope>
    <source>
        <strain evidence="2 3">DSM 17513</strain>
    </source>
</reference>
<dbReference type="OrthoDB" id="111180at2"/>
<keyword evidence="3" id="KW-1185">Reference proteome</keyword>
<dbReference type="Proteomes" id="UP000431684">
    <property type="component" value="Unassembled WGS sequence"/>
</dbReference>
<comment type="caution">
    <text evidence="2">The sequence shown here is derived from an EMBL/GenBank/DDBJ whole genome shotgun (WGS) entry which is preliminary data.</text>
</comment>
<protein>
    <submittedName>
        <fullName evidence="2">Uncharacterized protein</fullName>
    </submittedName>
</protein>